<dbReference type="InterPro" id="IPR045924">
    <property type="entry name" value="DUF6343"/>
</dbReference>
<gene>
    <name evidence="2" type="ORF">F8568_019905</name>
</gene>
<evidence type="ECO:0000313" key="3">
    <source>
        <dbReference type="Proteomes" id="UP000462055"/>
    </source>
</evidence>
<keyword evidence="3" id="KW-1185">Reference proteome</keyword>
<feature type="transmembrane region" description="Helical" evidence="1">
    <location>
        <begin position="38"/>
        <end position="62"/>
    </location>
</feature>
<name>A0A6I4M8W4_9ACTN</name>
<feature type="transmembrane region" description="Helical" evidence="1">
    <location>
        <begin position="12"/>
        <end position="32"/>
    </location>
</feature>
<accession>A0A6I4M8W4</accession>
<keyword evidence="1" id="KW-1133">Transmembrane helix</keyword>
<reference evidence="2" key="1">
    <citation type="submission" date="2019-12" db="EMBL/GenBank/DDBJ databases">
        <title>Actinomadura physcomitrii sp. nov., a novel actinomycete isolated from moss [Physcomitrium sphaericum (Ludw) Fuernr].</title>
        <authorList>
            <person name="Zhuang X."/>
        </authorList>
    </citation>
    <scope>NUCLEOTIDE SEQUENCE [LARGE SCALE GENOMIC DNA]</scope>
    <source>
        <strain evidence="2">LD22</strain>
    </source>
</reference>
<evidence type="ECO:0000256" key="1">
    <source>
        <dbReference type="SAM" id="Phobius"/>
    </source>
</evidence>
<sequence length="68" mass="6603">MTARSALGLRAVLSGVALVAAAAAAIVFGIIANRDGSGTAWGAAVVCVVVAAIAATDLAVIARRARGR</sequence>
<keyword evidence="1" id="KW-0472">Membrane</keyword>
<protein>
    <submittedName>
        <fullName evidence="2">Uncharacterized protein</fullName>
    </submittedName>
</protein>
<organism evidence="2 3">
    <name type="scientific">Actinomadura physcomitrii</name>
    <dbReference type="NCBI Taxonomy" id="2650748"/>
    <lineage>
        <taxon>Bacteria</taxon>
        <taxon>Bacillati</taxon>
        <taxon>Actinomycetota</taxon>
        <taxon>Actinomycetes</taxon>
        <taxon>Streptosporangiales</taxon>
        <taxon>Thermomonosporaceae</taxon>
        <taxon>Actinomadura</taxon>
    </lineage>
</organism>
<dbReference type="Pfam" id="PF19870">
    <property type="entry name" value="DUF6343"/>
    <property type="match status" value="1"/>
</dbReference>
<dbReference type="EMBL" id="WBMS02000014">
    <property type="protein sequence ID" value="MWA02598.1"/>
    <property type="molecule type" value="Genomic_DNA"/>
</dbReference>
<proteinExistence type="predicted"/>
<evidence type="ECO:0000313" key="2">
    <source>
        <dbReference type="EMBL" id="MWA02598.1"/>
    </source>
</evidence>
<comment type="caution">
    <text evidence="2">The sequence shown here is derived from an EMBL/GenBank/DDBJ whole genome shotgun (WGS) entry which is preliminary data.</text>
</comment>
<dbReference type="Proteomes" id="UP000462055">
    <property type="component" value="Unassembled WGS sequence"/>
</dbReference>
<keyword evidence="1" id="KW-0812">Transmembrane</keyword>
<dbReference type="AlphaFoldDB" id="A0A6I4M8W4"/>